<organism evidence="3 4">
    <name type="scientific">Actinacidiphila cocklensis</name>
    <dbReference type="NCBI Taxonomy" id="887465"/>
    <lineage>
        <taxon>Bacteria</taxon>
        <taxon>Bacillati</taxon>
        <taxon>Actinomycetota</taxon>
        <taxon>Actinomycetes</taxon>
        <taxon>Kitasatosporales</taxon>
        <taxon>Streptomycetaceae</taxon>
        <taxon>Actinacidiphila</taxon>
    </lineage>
</organism>
<gene>
    <name evidence="3" type="ORF">SCOCK_70217</name>
</gene>
<dbReference type="CDD" id="cd00093">
    <property type="entry name" value="HTH_XRE"/>
    <property type="match status" value="1"/>
</dbReference>
<evidence type="ECO:0000259" key="2">
    <source>
        <dbReference type="PROSITE" id="PS50943"/>
    </source>
</evidence>
<dbReference type="SMART" id="SM00530">
    <property type="entry name" value="HTH_XRE"/>
    <property type="match status" value="1"/>
</dbReference>
<dbReference type="InterPro" id="IPR010982">
    <property type="entry name" value="Lambda_DNA-bd_dom_sf"/>
</dbReference>
<dbReference type="AlphaFoldDB" id="A0A9W4GW24"/>
<name>A0A9W4GW24_9ACTN</name>
<dbReference type="EMBL" id="CAJSLV010000103">
    <property type="protein sequence ID" value="CAG6398533.1"/>
    <property type="molecule type" value="Genomic_DNA"/>
</dbReference>
<protein>
    <submittedName>
        <fullName evidence="3">Transcriptional regulator</fullName>
    </submittedName>
</protein>
<comment type="caution">
    <text evidence="3">The sequence shown here is derived from an EMBL/GenBank/DDBJ whole genome shotgun (WGS) entry which is preliminary data.</text>
</comment>
<evidence type="ECO:0000313" key="4">
    <source>
        <dbReference type="Proteomes" id="UP001152519"/>
    </source>
</evidence>
<reference evidence="3" key="1">
    <citation type="submission" date="2021-05" db="EMBL/GenBank/DDBJ databases">
        <authorList>
            <person name="Arsene-Ploetze F."/>
        </authorList>
    </citation>
    <scope>NUCLEOTIDE SEQUENCE</scope>
    <source>
        <strain evidence="3">DSM 42138</strain>
    </source>
</reference>
<accession>A0A9W4GW24</accession>
<proteinExistence type="predicted"/>
<evidence type="ECO:0000313" key="3">
    <source>
        <dbReference type="EMBL" id="CAG6398533.1"/>
    </source>
</evidence>
<dbReference type="GO" id="GO:0003677">
    <property type="term" value="F:DNA binding"/>
    <property type="evidence" value="ECO:0007669"/>
    <property type="project" value="InterPro"/>
</dbReference>
<dbReference type="Gene3D" id="1.10.260.40">
    <property type="entry name" value="lambda repressor-like DNA-binding domains"/>
    <property type="match status" value="1"/>
</dbReference>
<dbReference type="Pfam" id="PF13560">
    <property type="entry name" value="HTH_31"/>
    <property type="match status" value="1"/>
</dbReference>
<dbReference type="SUPFAM" id="SSF47413">
    <property type="entry name" value="lambda repressor-like DNA-binding domains"/>
    <property type="match status" value="1"/>
</dbReference>
<dbReference type="InterPro" id="IPR001387">
    <property type="entry name" value="Cro/C1-type_HTH"/>
</dbReference>
<sequence>MELSANTVWCSFSQLQKLSWRRYCVSVTQIDSEDEEADYYEDEEENDDVPEWTDQLMTTVAAEVRRRRKERGMSAQELADACAAIGHPIPRNVIANMESGRRSVLPLVDVIVLAEALDTHPALLIYPLGHVRELQRLPLQYPTSPWDAMSWFVGESGEGQDAALVNAFHEYRRQEAVAFTAWNAMGNYRHDAEIATDPKMRAQAQRGEEQAIKRLETAAAHLQTTRSRLQRILGPSGNLPPGLEALTADIPDGKDSI</sequence>
<feature type="region of interest" description="Disordered" evidence="1">
    <location>
        <begin position="232"/>
        <end position="257"/>
    </location>
</feature>
<feature type="domain" description="HTH cro/C1-type" evidence="2">
    <location>
        <begin position="64"/>
        <end position="124"/>
    </location>
</feature>
<dbReference type="Proteomes" id="UP001152519">
    <property type="component" value="Unassembled WGS sequence"/>
</dbReference>
<dbReference type="PROSITE" id="PS50943">
    <property type="entry name" value="HTH_CROC1"/>
    <property type="match status" value="1"/>
</dbReference>
<keyword evidence="4" id="KW-1185">Reference proteome</keyword>
<evidence type="ECO:0000256" key="1">
    <source>
        <dbReference type="SAM" id="MobiDB-lite"/>
    </source>
</evidence>